<feature type="transmembrane region" description="Helical" evidence="5">
    <location>
        <begin position="401"/>
        <end position="428"/>
    </location>
</feature>
<proteinExistence type="predicted"/>
<sequence>MAAPLVELFATAFCYKYYRSKSTDIPVENCAIPEVQKLASEAQGLFMFLIYAASLLTASHYGRLSDRKGRRLVFMISVTGGCLTMLSYILTFSFPEFFGTWLLFIVPAIYGLCGGDSLMSATVQAYIADCTSHDTRSAMFSRLIAGCSISSALGASLSSYIISSTGSIEYVLWMAFAICLAFLLYVIFAMPESRVFENPKQPIQQTSLMDRLNIFSSLRIFLSNTNKDVYPYALLFSAIDDFLYVFTAFPPVLLYVMYKFGWTAYEGGIFSGLTNFVRFITTSLIVPYLSQQFHAMYASRDDRNAVVAPDLFKTVPAVNSDTIEITDDENEAITKRSLMFDVYTIRASFVFESLSFFIFATTNSGAGIMVAGFIRGLSSMGVAGSCSFMSKLVDSSQIGELTSALSIIESIASMMSQLLLTFIYGASVATMPELVFYVCAAITCLAFVFAMFIRFTKDGQDEQEA</sequence>
<feature type="transmembrane region" description="Helical" evidence="5">
    <location>
        <begin position="269"/>
        <end position="290"/>
    </location>
</feature>
<keyword evidence="8" id="KW-1185">Reference proteome</keyword>
<dbReference type="PANTHER" id="PTHR23507:SF1">
    <property type="entry name" value="FI18259P1-RELATED"/>
    <property type="match status" value="1"/>
</dbReference>
<name>A0A1C7NJV3_9FUNG</name>
<organism evidence="7 8">
    <name type="scientific">Choanephora cucurbitarum</name>
    <dbReference type="NCBI Taxonomy" id="101091"/>
    <lineage>
        <taxon>Eukaryota</taxon>
        <taxon>Fungi</taxon>
        <taxon>Fungi incertae sedis</taxon>
        <taxon>Mucoromycota</taxon>
        <taxon>Mucoromycotina</taxon>
        <taxon>Mucoromycetes</taxon>
        <taxon>Mucorales</taxon>
        <taxon>Mucorineae</taxon>
        <taxon>Choanephoraceae</taxon>
        <taxon>Choanephoroideae</taxon>
        <taxon>Choanephora</taxon>
    </lineage>
</organism>
<dbReference type="SUPFAM" id="SSF103473">
    <property type="entry name" value="MFS general substrate transporter"/>
    <property type="match status" value="1"/>
</dbReference>
<gene>
    <name evidence="7" type="ORF">A0J61_02882</name>
</gene>
<dbReference type="FunCoup" id="A0A1C7NJV3">
    <property type="interactions" value="33"/>
</dbReference>
<feature type="transmembrane region" description="Helical" evidence="5">
    <location>
        <begin position="101"/>
        <end position="127"/>
    </location>
</feature>
<evidence type="ECO:0000313" key="8">
    <source>
        <dbReference type="Proteomes" id="UP000093000"/>
    </source>
</evidence>
<keyword evidence="4 5" id="KW-0472">Membrane</keyword>
<dbReference type="GO" id="GO:0022857">
    <property type="term" value="F:transmembrane transporter activity"/>
    <property type="evidence" value="ECO:0007669"/>
    <property type="project" value="InterPro"/>
</dbReference>
<feature type="transmembrane region" description="Helical" evidence="5">
    <location>
        <begin position="42"/>
        <end position="61"/>
    </location>
</feature>
<protein>
    <submittedName>
        <fullName evidence="7">Putative membrane protein C14C4.07</fullName>
    </submittedName>
</protein>
<dbReference type="EMBL" id="LUGH01000115">
    <property type="protein sequence ID" value="OBZ89069.1"/>
    <property type="molecule type" value="Genomic_DNA"/>
</dbReference>
<dbReference type="Gene3D" id="1.20.1250.20">
    <property type="entry name" value="MFS general substrate transporter like domains"/>
    <property type="match status" value="1"/>
</dbReference>
<evidence type="ECO:0000259" key="6">
    <source>
        <dbReference type="PROSITE" id="PS50850"/>
    </source>
</evidence>
<dbReference type="OrthoDB" id="3026777at2759"/>
<feature type="transmembrane region" description="Helical" evidence="5">
    <location>
        <begin position="434"/>
        <end position="453"/>
    </location>
</feature>
<accession>A0A1C7NJV3</accession>
<evidence type="ECO:0000256" key="3">
    <source>
        <dbReference type="ARBA" id="ARBA00022989"/>
    </source>
</evidence>
<keyword evidence="3 5" id="KW-1133">Transmembrane helix</keyword>
<evidence type="ECO:0000256" key="1">
    <source>
        <dbReference type="ARBA" id="ARBA00004141"/>
    </source>
</evidence>
<dbReference type="AlphaFoldDB" id="A0A1C7NJV3"/>
<evidence type="ECO:0000256" key="4">
    <source>
        <dbReference type="ARBA" id="ARBA00023136"/>
    </source>
</evidence>
<dbReference type="PROSITE" id="PS50850">
    <property type="entry name" value="MFS"/>
    <property type="match status" value="1"/>
</dbReference>
<feature type="transmembrane region" description="Helical" evidence="5">
    <location>
        <begin position="343"/>
        <end position="360"/>
    </location>
</feature>
<feature type="transmembrane region" description="Helical" evidence="5">
    <location>
        <begin position="73"/>
        <end position="95"/>
    </location>
</feature>
<dbReference type="Proteomes" id="UP000093000">
    <property type="component" value="Unassembled WGS sequence"/>
</dbReference>
<keyword evidence="2 5" id="KW-0812">Transmembrane</keyword>
<dbReference type="PANTHER" id="PTHR23507">
    <property type="entry name" value="ZGC:174356"/>
    <property type="match status" value="1"/>
</dbReference>
<evidence type="ECO:0000313" key="7">
    <source>
        <dbReference type="EMBL" id="OBZ89069.1"/>
    </source>
</evidence>
<comment type="caution">
    <text evidence="7">The sequence shown here is derived from an EMBL/GenBank/DDBJ whole genome shotgun (WGS) entry which is preliminary data.</text>
</comment>
<dbReference type="InParanoid" id="A0A1C7NJV3"/>
<evidence type="ECO:0000256" key="5">
    <source>
        <dbReference type="SAM" id="Phobius"/>
    </source>
</evidence>
<dbReference type="InterPro" id="IPR036259">
    <property type="entry name" value="MFS_trans_sf"/>
</dbReference>
<dbReference type="Pfam" id="PF07690">
    <property type="entry name" value="MFS_1"/>
    <property type="match status" value="1"/>
</dbReference>
<dbReference type="InterPro" id="IPR011701">
    <property type="entry name" value="MFS"/>
</dbReference>
<dbReference type="GO" id="GO:0016020">
    <property type="term" value="C:membrane"/>
    <property type="evidence" value="ECO:0007669"/>
    <property type="project" value="UniProtKB-SubCell"/>
</dbReference>
<feature type="domain" description="Major facilitator superfamily (MFS) profile" evidence="6">
    <location>
        <begin position="1"/>
        <end position="458"/>
    </location>
</feature>
<evidence type="ECO:0000256" key="2">
    <source>
        <dbReference type="ARBA" id="ARBA00022692"/>
    </source>
</evidence>
<dbReference type="InterPro" id="IPR020846">
    <property type="entry name" value="MFS_dom"/>
</dbReference>
<reference evidence="7 8" key="1">
    <citation type="submission" date="2016-03" db="EMBL/GenBank/DDBJ databases">
        <title>Choanephora cucurbitarum.</title>
        <authorList>
            <person name="Min B."/>
            <person name="Park H."/>
            <person name="Park J.-H."/>
            <person name="Shin H.-D."/>
            <person name="Choi I.-G."/>
        </authorList>
    </citation>
    <scope>NUCLEOTIDE SEQUENCE [LARGE SCALE GENOMIC DNA]</scope>
    <source>
        <strain evidence="7 8">KUS-F28377</strain>
    </source>
</reference>
<feature type="transmembrane region" description="Helical" evidence="5">
    <location>
        <begin position="139"/>
        <end position="162"/>
    </location>
</feature>
<feature type="transmembrane region" description="Helical" evidence="5">
    <location>
        <begin position="168"/>
        <end position="190"/>
    </location>
</feature>
<comment type="subcellular location">
    <subcellularLocation>
        <location evidence="1">Membrane</location>
        <topology evidence="1">Multi-pass membrane protein</topology>
    </subcellularLocation>
</comment>